<protein>
    <submittedName>
        <fullName evidence="8">Alpha-N-arabinofuranosidase</fullName>
    </submittedName>
</protein>
<dbReference type="InterPro" id="IPR041542">
    <property type="entry name" value="GH43_C2"/>
</dbReference>
<comment type="similarity">
    <text evidence="1 6">Belongs to the glycosyl hydrolase 43 family.</text>
</comment>
<keyword evidence="3 6" id="KW-0326">Glycosidase</keyword>
<evidence type="ECO:0000256" key="4">
    <source>
        <dbReference type="PIRSR" id="PIRSR606710-1"/>
    </source>
</evidence>
<dbReference type="CDD" id="cd18617">
    <property type="entry name" value="GH43_XynB-like"/>
    <property type="match status" value="1"/>
</dbReference>
<comment type="caution">
    <text evidence="8">The sequence shown here is derived from an EMBL/GenBank/DDBJ whole genome shotgun (WGS) entry which is preliminary data.</text>
</comment>
<evidence type="ECO:0000256" key="5">
    <source>
        <dbReference type="PIRSR" id="PIRSR606710-2"/>
    </source>
</evidence>
<dbReference type="PANTHER" id="PTHR42812:SF12">
    <property type="entry name" value="BETA-XYLOSIDASE-RELATED"/>
    <property type="match status" value="1"/>
</dbReference>
<keyword evidence="2 6" id="KW-0378">Hydrolase</keyword>
<evidence type="ECO:0000313" key="8">
    <source>
        <dbReference type="EMBL" id="TDN86921.1"/>
    </source>
</evidence>
<accession>A0A4R6FY90</accession>
<dbReference type="Proteomes" id="UP000295493">
    <property type="component" value="Unassembled WGS sequence"/>
</dbReference>
<feature type="active site" description="Proton donor" evidence="4">
    <location>
        <position position="229"/>
    </location>
</feature>
<sequence length="557" mass="61305">MRRVIVPALALLATGAAPDRPVAVIDWFTYSGADPIDRAVTPGPDDYRNPILQGYYPDPSIVRMGEDYYLVNSTFAYFPGLPIFHSRDLVSWTQIGNAIDREGQFDFRNLRLSRAIFAPDLTYHQGVFYLAGTCVDCGGNFVMTAKNPAGPWSDPVWNKVDGIDPSLFVDTEGQAWLLNNGPPQDTPRYDGHRAIWIQRIDLKTLQPFGPRKVLIDGGVHPEEKPVWIEGPHLYRHEGYYYLSAAEGGTSVNHSQTIWRSKQVDGPYVPAKANPILTQRDLPEDRKHPITSAGHADLVTTPDGKWWAVFLATRPYQGDYYNIGRETFLLPVTWRDGWPNILAKGKAIPWTHKRPALKRQPQPALPTNGAFSYRDDFSGDALAQQWIGLRGLSAQWASVSGGALRLTPRPVSLGSELVPSYAGRRLQHHHATVSIRLHFADAAIGDRAGLAIVQSETSYYALDLARTEKGYAIEIRRRAGADEPMDGTIVATRSLGSTAPKAIGLRLMPAGATIRFAYSLRADEWQQLGGAMDATVLSTKSAGGFVGSTVGPFATSTE</sequence>
<dbReference type="InterPro" id="IPR023296">
    <property type="entry name" value="Glyco_hydro_beta-prop_sf"/>
</dbReference>
<dbReference type="Gene3D" id="2.115.10.20">
    <property type="entry name" value="Glycosyl hydrolase domain, family 43"/>
    <property type="match status" value="1"/>
</dbReference>
<evidence type="ECO:0000256" key="6">
    <source>
        <dbReference type="RuleBase" id="RU361187"/>
    </source>
</evidence>
<dbReference type="OrthoDB" id="9801455at2"/>
<dbReference type="SUPFAM" id="SSF75005">
    <property type="entry name" value="Arabinanase/levansucrase/invertase"/>
    <property type="match status" value="1"/>
</dbReference>
<dbReference type="RefSeq" id="WP_133494079.1">
    <property type="nucleotide sequence ID" value="NZ_BMLU01000001.1"/>
</dbReference>
<proteinExistence type="inferred from homology"/>
<evidence type="ECO:0000256" key="2">
    <source>
        <dbReference type="ARBA" id="ARBA00022801"/>
    </source>
</evidence>
<dbReference type="EMBL" id="SNWD01000001">
    <property type="protein sequence ID" value="TDN86921.1"/>
    <property type="molecule type" value="Genomic_DNA"/>
</dbReference>
<dbReference type="Pfam" id="PF04616">
    <property type="entry name" value="Glyco_hydro_43"/>
    <property type="match status" value="1"/>
</dbReference>
<evidence type="ECO:0000256" key="3">
    <source>
        <dbReference type="ARBA" id="ARBA00023295"/>
    </source>
</evidence>
<dbReference type="InterPro" id="IPR006710">
    <property type="entry name" value="Glyco_hydro_43"/>
</dbReference>
<dbReference type="AlphaFoldDB" id="A0A4R6FY90"/>
<feature type="domain" description="Beta-xylosidase C-terminal Concanavalin A-like" evidence="7">
    <location>
        <begin position="373"/>
        <end position="556"/>
    </location>
</feature>
<dbReference type="InterPro" id="IPR013320">
    <property type="entry name" value="ConA-like_dom_sf"/>
</dbReference>
<feature type="site" description="Important for catalytic activity, responsible for pKa modulation of the active site Glu and correct orientation of both the proton donor and substrate" evidence="5">
    <location>
        <position position="164"/>
    </location>
</feature>
<dbReference type="GO" id="GO:0005975">
    <property type="term" value="P:carbohydrate metabolic process"/>
    <property type="evidence" value="ECO:0007669"/>
    <property type="project" value="InterPro"/>
</dbReference>
<reference evidence="8 9" key="1">
    <citation type="submission" date="2019-03" db="EMBL/GenBank/DDBJ databases">
        <title>Genomic Encyclopedia of Type Strains, Phase IV (KMG-IV): sequencing the most valuable type-strain genomes for metagenomic binning, comparative biology and taxonomic classification.</title>
        <authorList>
            <person name="Goeker M."/>
        </authorList>
    </citation>
    <scope>NUCLEOTIDE SEQUENCE [LARGE SCALE GENOMIC DNA]</scope>
    <source>
        <strain evidence="8 9">DSM 25059</strain>
    </source>
</reference>
<feature type="active site" description="Proton acceptor" evidence="4">
    <location>
        <position position="58"/>
    </location>
</feature>
<dbReference type="GO" id="GO:0004553">
    <property type="term" value="F:hydrolase activity, hydrolyzing O-glycosyl compounds"/>
    <property type="evidence" value="ECO:0007669"/>
    <property type="project" value="InterPro"/>
</dbReference>
<dbReference type="PANTHER" id="PTHR42812">
    <property type="entry name" value="BETA-XYLOSIDASE"/>
    <property type="match status" value="1"/>
</dbReference>
<dbReference type="SUPFAM" id="SSF49899">
    <property type="entry name" value="Concanavalin A-like lectins/glucanases"/>
    <property type="match status" value="1"/>
</dbReference>
<evidence type="ECO:0000313" key="9">
    <source>
        <dbReference type="Proteomes" id="UP000295493"/>
    </source>
</evidence>
<dbReference type="InterPro" id="IPR051795">
    <property type="entry name" value="Glycosyl_Hydrlase_43"/>
</dbReference>
<evidence type="ECO:0000259" key="7">
    <source>
        <dbReference type="Pfam" id="PF17851"/>
    </source>
</evidence>
<dbReference type="Pfam" id="PF17851">
    <property type="entry name" value="GH43_C2"/>
    <property type="match status" value="1"/>
</dbReference>
<gene>
    <name evidence="8" type="ORF">EV664_101499</name>
</gene>
<keyword evidence="9" id="KW-1185">Reference proteome</keyword>
<dbReference type="Gene3D" id="2.60.120.200">
    <property type="match status" value="1"/>
</dbReference>
<evidence type="ECO:0000256" key="1">
    <source>
        <dbReference type="ARBA" id="ARBA00009865"/>
    </source>
</evidence>
<name>A0A4R6FY90_9SPHN</name>
<organism evidence="8 9">
    <name type="scientific">Stakelama pacifica</name>
    <dbReference type="NCBI Taxonomy" id="517720"/>
    <lineage>
        <taxon>Bacteria</taxon>
        <taxon>Pseudomonadati</taxon>
        <taxon>Pseudomonadota</taxon>
        <taxon>Alphaproteobacteria</taxon>
        <taxon>Sphingomonadales</taxon>
        <taxon>Sphingomonadaceae</taxon>
        <taxon>Stakelama</taxon>
    </lineage>
</organism>